<reference evidence="4" key="1">
    <citation type="journal article" date="2011" name="MBio">
        <title>Novel metabolic attributes of the genus Cyanothece, comprising a group of unicellular nitrogen-fixing Cyanobacteria.</title>
        <authorList>
            <person name="Bandyopadhyay A."/>
            <person name="Elvitigala T."/>
            <person name="Welsh E."/>
            <person name="Stockel J."/>
            <person name="Liberton M."/>
            <person name="Min H."/>
            <person name="Sherman L.A."/>
            <person name="Pakrasi H.B."/>
        </authorList>
    </citation>
    <scope>NUCLEOTIDE SEQUENCE [LARGE SCALE GENOMIC DNA]</scope>
    <source>
        <strain evidence="4">PCC 8801</strain>
    </source>
</reference>
<accession>B7JZY3</accession>
<dbReference type="InterPro" id="IPR006148">
    <property type="entry name" value="Glc/Gal-6P_isomerase"/>
</dbReference>
<dbReference type="AlphaFoldDB" id="B7JZY3"/>
<dbReference type="GO" id="GO:0005975">
    <property type="term" value="P:carbohydrate metabolic process"/>
    <property type="evidence" value="ECO:0007669"/>
    <property type="project" value="InterPro"/>
</dbReference>
<dbReference type="PANTHER" id="PTHR11280:SF6">
    <property type="entry name" value="GLUCOSAMINE-6-PHOSPHATE ISOMERASE NAGB"/>
    <property type="match status" value="1"/>
</dbReference>
<dbReference type="RefSeq" id="WP_012595398.1">
    <property type="nucleotide sequence ID" value="NC_011726.1"/>
</dbReference>
<feature type="domain" description="Glucosamine/galactosamine-6-phosphate isomerase" evidence="2">
    <location>
        <begin position="19"/>
        <end position="242"/>
    </location>
</feature>
<dbReference type="GO" id="GO:0019262">
    <property type="term" value="P:N-acetylneuraminate catabolic process"/>
    <property type="evidence" value="ECO:0007669"/>
    <property type="project" value="TreeGrafter"/>
</dbReference>
<dbReference type="SUPFAM" id="SSF100950">
    <property type="entry name" value="NagB/RpiA/CoA transferase-like"/>
    <property type="match status" value="1"/>
</dbReference>
<dbReference type="GO" id="GO:0006043">
    <property type="term" value="P:glucosamine catabolic process"/>
    <property type="evidence" value="ECO:0007669"/>
    <property type="project" value="TreeGrafter"/>
</dbReference>
<keyword evidence="4" id="KW-1185">Reference proteome</keyword>
<sequence>MKFEQQLAVDQLSVYISKTEEILARNSAKIAQEYLENVLENKPEASILLATGNSQLKFLDALISNSKIDWSRLKLFHLDEYLGIDPEHPASFRYYLREKVEKRVEPQVFHYLEGDTLEPLRECDRYTKLLQAQPIDLCCLGIGTNGHLAFNEPPVANFNDPYWVKIVRLEKETRQVQVEQGHFSYFDQVPQYALTVTISMILSCQKILCFASGNNKASIIQRMLKGEINSSCPASILRQHSKAILFLDWESAKLL</sequence>
<dbReference type="GO" id="GO:0042802">
    <property type="term" value="F:identical protein binding"/>
    <property type="evidence" value="ECO:0007669"/>
    <property type="project" value="TreeGrafter"/>
</dbReference>
<keyword evidence="3" id="KW-0413">Isomerase</keyword>
<evidence type="ECO:0000256" key="1">
    <source>
        <dbReference type="ARBA" id="ARBA00023277"/>
    </source>
</evidence>
<dbReference type="KEGG" id="cyp:PCC8801_2098"/>
<dbReference type="Gene3D" id="3.40.50.1360">
    <property type="match status" value="1"/>
</dbReference>
<gene>
    <name evidence="3" type="ordered locus">PCC8801_2098</name>
</gene>
<protein>
    <submittedName>
        <fullName evidence="3">Glucosamine/galactosamine-6-phosphate isomerase</fullName>
    </submittedName>
</protein>
<dbReference type="GO" id="GO:0004342">
    <property type="term" value="F:glucosamine-6-phosphate deaminase activity"/>
    <property type="evidence" value="ECO:0007669"/>
    <property type="project" value="InterPro"/>
</dbReference>
<keyword evidence="1" id="KW-0119">Carbohydrate metabolism</keyword>
<dbReference type="GO" id="GO:0006046">
    <property type="term" value="P:N-acetylglucosamine catabolic process"/>
    <property type="evidence" value="ECO:0007669"/>
    <property type="project" value="TreeGrafter"/>
</dbReference>
<dbReference type="InterPro" id="IPR004547">
    <property type="entry name" value="Glucosamine6P_isomerase"/>
</dbReference>
<evidence type="ECO:0000259" key="2">
    <source>
        <dbReference type="Pfam" id="PF01182"/>
    </source>
</evidence>
<organism evidence="3 4">
    <name type="scientific">Rippkaea orientalis (strain PCC 8801 / RF-1)</name>
    <name type="common">Cyanothece sp. (strain PCC 8801)</name>
    <dbReference type="NCBI Taxonomy" id="41431"/>
    <lineage>
        <taxon>Bacteria</taxon>
        <taxon>Bacillati</taxon>
        <taxon>Cyanobacteriota</taxon>
        <taxon>Cyanophyceae</taxon>
        <taxon>Oscillatoriophycideae</taxon>
        <taxon>Chroococcales</taxon>
        <taxon>Aphanothecaceae</taxon>
        <taxon>Rippkaea</taxon>
        <taxon>Rippkaea orientalis</taxon>
    </lineage>
</organism>
<dbReference type="Pfam" id="PF01182">
    <property type="entry name" value="Glucosamine_iso"/>
    <property type="match status" value="1"/>
</dbReference>
<dbReference type="InterPro" id="IPR037171">
    <property type="entry name" value="NagB/RpiA_transferase-like"/>
</dbReference>
<name>B7JZY3_RIPO1</name>
<dbReference type="GO" id="GO:0005737">
    <property type="term" value="C:cytoplasm"/>
    <property type="evidence" value="ECO:0007669"/>
    <property type="project" value="TreeGrafter"/>
</dbReference>
<dbReference type="HOGENOM" id="CLU_049611_1_0_3"/>
<proteinExistence type="predicted"/>
<dbReference type="EMBL" id="CP001287">
    <property type="protein sequence ID" value="ACK66130.1"/>
    <property type="molecule type" value="Genomic_DNA"/>
</dbReference>
<evidence type="ECO:0000313" key="4">
    <source>
        <dbReference type="Proteomes" id="UP000008204"/>
    </source>
</evidence>
<dbReference type="Proteomes" id="UP000008204">
    <property type="component" value="Chromosome"/>
</dbReference>
<dbReference type="STRING" id="41431.PCC8801_2098"/>
<dbReference type="PANTHER" id="PTHR11280">
    <property type="entry name" value="GLUCOSAMINE-6-PHOSPHATE ISOMERASE"/>
    <property type="match status" value="1"/>
</dbReference>
<dbReference type="CDD" id="cd01399">
    <property type="entry name" value="GlcN6P_deaminase"/>
    <property type="match status" value="1"/>
</dbReference>
<dbReference type="eggNOG" id="COG0363">
    <property type="taxonomic scope" value="Bacteria"/>
</dbReference>
<evidence type="ECO:0000313" key="3">
    <source>
        <dbReference type="EMBL" id="ACK66130.1"/>
    </source>
</evidence>
<dbReference type="OrthoDB" id="9791139at2"/>
<dbReference type="GO" id="GO:0016853">
    <property type="term" value="F:isomerase activity"/>
    <property type="evidence" value="ECO:0007669"/>
    <property type="project" value="UniProtKB-KW"/>
</dbReference>